<sequence length="646" mass="73359">MKKIKNNVWRHVLQLGVIAVIAGFILKVFLGGAPADVEAYCPFGGLQSLATFISSDTLACSMSVVQITMGIVLALAVMLFSKLFCGYVCPLGTLTEWMNELRKKMKIGFMVKTGSVGDKLLRAIKYILLFVIFYMTIRSSELFCKNFDPYYAFATGFKGELTAWMAIISILVLFAGNLFIGMFWCKYVCPLGALSNIFKFTLTFIVLVVLGIIAGYAGLPMNWIWILGAAAVICYLYEIIYYKSNTFPLLRITRKEEKCNNCGLCSKRCPMNIDVAQLKTVKHVDCMLCGECVGACHSQAIQINRNPRFRWLPVVLTVVLFFFAVWMGSHWELPTISEKWGDEAKWSKLEMFERDGMKTVKCYGSSKAFAAKMKRVPGVYGVTTYVNRFAVQVYYNPEETTQEKVEKAMFTPTKMKLKVPSPEVEKLQVITIGVEKLFDKMDVTFLSNIFRQKEGYYGIISQYACPVQIKLFIDANKPIDKKELREIVETREFEILLHGGVKKKVTCDYEFVSMDAKIDTISRADFLNLMFPQTKMTFKGNVAKYGSDVATAVYELPYVGLDKPLIQRRLPYFGSFISNYDGILGYETALNGDTPVIRITYVKEVLNDEKIWEMLQAPKWTIHYTDGRVEEKEAQLPFKTPGKTIE</sequence>
<evidence type="ECO:0000313" key="10">
    <source>
        <dbReference type="Proteomes" id="UP000004892"/>
    </source>
</evidence>
<feature type="transmembrane region" description="Helical" evidence="7">
    <location>
        <begin position="311"/>
        <end position="329"/>
    </location>
</feature>
<feature type="domain" description="4Fe-4S ferredoxin-type" evidence="8">
    <location>
        <begin position="286"/>
        <end position="306"/>
    </location>
</feature>
<dbReference type="PANTHER" id="PTHR30176:SF3">
    <property type="entry name" value="FERREDOXIN-TYPE PROTEIN NAPH"/>
    <property type="match status" value="1"/>
</dbReference>
<accession>H1DIE6</accession>
<keyword evidence="7" id="KW-1133">Transmembrane helix</keyword>
<gene>
    <name evidence="9" type="ORF">HMPREF9449_02175</name>
</gene>
<keyword evidence="1" id="KW-0813">Transport</keyword>
<dbReference type="GeneID" id="98069725"/>
<dbReference type="HOGENOM" id="CLU_419022_0_0_10"/>
<keyword evidence="10" id="KW-1185">Reference proteome</keyword>
<keyword evidence="7" id="KW-0472">Membrane</keyword>
<dbReference type="STRING" id="742817.HMPREF9449_02175"/>
<dbReference type="AlphaFoldDB" id="H1DIE6"/>
<dbReference type="SUPFAM" id="SSF54862">
    <property type="entry name" value="4Fe-4S ferredoxins"/>
    <property type="match status" value="1"/>
</dbReference>
<feature type="transmembrane region" description="Helical" evidence="7">
    <location>
        <begin position="120"/>
        <end position="137"/>
    </location>
</feature>
<dbReference type="Pfam" id="PF12801">
    <property type="entry name" value="Fer4_5"/>
    <property type="match status" value="2"/>
</dbReference>
<keyword evidence="6" id="KW-0411">Iron-sulfur</keyword>
<reference evidence="9 10" key="1">
    <citation type="submission" date="2012-01" db="EMBL/GenBank/DDBJ databases">
        <title>The Genome Sequence of Odoribacter laneus YIT 12061.</title>
        <authorList>
            <consortium name="The Broad Institute Genome Sequencing Platform"/>
            <person name="Earl A."/>
            <person name="Ward D."/>
            <person name="Feldgarden M."/>
            <person name="Gevers D."/>
            <person name="Morotomi M."/>
            <person name="Young S.K."/>
            <person name="Zeng Q."/>
            <person name="Gargeya S."/>
            <person name="Fitzgerald M."/>
            <person name="Haas B."/>
            <person name="Abouelleil A."/>
            <person name="Alvarado L."/>
            <person name="Arachchi H.M."/>
            <person name="Berlin A."/>
            <person name="Chapman S.B."/>
            <person name="Gearin G."/>
            <person name="Goldberg J."/>
            <person name="Griggs A."/>
            <person name="Gujja S."/>
            <person name="Hansen M."/>
            <person name="Heiman D."/>
            <person name="Howarth C."/>
            <person name="Larimer J."/>
            <person name="Lui A."/>
            <person name="MacDonald P.J.P."/>
            <person name="McCowen C."/>
            <person name="Montmayeur A."/>
            <person name="Murphy C."/>
            <person name="Neiman D."/>
            <person name="Pearson M."/>
            <person name="Priest M."/>
            <person name="Roberts A."/>
            <person name="Saif S."/>
            <person name="Shea T."/>
            <person name="Sisk P."/>
            <person name="Stolte C."/>
            <person name="Sykes S."/>
            <person name="Wortman J."/>
            <person name="Nusbaum C."/>
            <person name="Birren B."/>
        </authorList>
    </citation>
    <scope>NUCLEOTIDE SEQUENCE [LARGE SCALE GENOMIC DNA]</scope>
    <source>
        <strain evidence="9 10">YIT 12061</strain>
    </source>
</reference>
<dbReference type="PROSITE" id="PS51379">
    <property type="entry name" value="4FE4S_FER_2"/>
    <property type="match status" value="2"/>
</dbReference>
<proteinExistence type="predicted"/>
<feature type="transmembrane region" description="Helical" evidence="7">
    <location>
        <begin position="71"/>
        <end position="99"/>
    </location>
</feature>
<feature type="transmembrane region" description="Helical" evidence="7">
    <location>
        <begin position="223"/>
        <end position="242"/>
    </location>
</feature>
<evidence type="ECO:0000256" key="1">
    <source>
        <dbReference type="ARBA" id="ARBA00022448"/>
    </source>
</evidence>
<keyword evidence="3" id="KW-0479">Metal-binding</keyword>
<evidence type="ECO:0000256" key="6">
    <source>
        <dbReference type="ARBA" id="ARBA00023014"/>
    </source>
</evidence>
<organism evidence="9 10">
    <name type="scientific">Odoribacter laneus YIT 12061</name>
    <dbReference type="NCBI Taxonomy" id="742817"/>
    <lineage>
        <taxon>Bacteria</taxon>
        <taxon>Pseudomonadati</taxon>
        <taxon>Bacteroidota</taxon>
        <taxon>Bacteroidia</taxon>
        <taxon>Bacteroidales</taxon>
        <taxon>Odoribacteraceae</taxon>
        <taxon>Odoribacter</taxon>
    </lineage>
</organism>
<evidence type="ECO:0000256" key="3">
    <source>
        <dbReference type="ARBA" id="ARBA00022723"/>
    </source>
</evidence>
<evidence type="ECO:0000256" key="4">
    <source>
        <dbReference type="ARBA" id="ARBA00022982"/>
    </source>
</evidence>
<dbReference type="InterPro" id="IPR051684">
    <property type="entry name" value="Electron_Trans/Redox"/>
</dbReference>
<evidence type="ECO:0000313" key="9">
    <source>
        <dbReference type="EMBL" id="EHP46558.1"/>
    </source>
</evidence>
<dbReference type="PATRIC" id="fig|742817.3.peg.2324"/>
<dbReference type="Gene3D" id="3.30.70.20">
    <property type="match status" value="1"/>
</dbReference>
<feature type="domain" description="4Fe-4S ferredoxin-type" evidence="8">
    <location>
        <begin position="250"/>
        <end position="281"/>
    </location>
</feature>
<dbReference type="PANTHER" id="PTHR30176">
    <property type="entry name" value="FERREDOXIN-TYPE PROTEIN NAPH"/>
    <property type="match status" value="1"/>
</dbReference>
<comment type="caution">
    <text evidence="9">The sequence shown here is derived from an EMBL/GenBank/DDBJ whole genome shotgun (WGS) entry which is preliminary data.</text>
</comment>
<dbReference type="EMBL" id="ADMC01000025">
    <property type="protein sequence ID" value="EHP46558.1"/>
    <property type="molecule type" value="Genomic_DNA"/>
</dbReference>
<evidence type="ECO:0000256" key="5">
    <source>
        <dbReference type="ARBA" id="ARBA00023004"/>
    </source>
</evidence>
<evidence type="ECO:0000259" key="8">
    <source>
        <dbReference type="PROSITE" id="PS51379"/>
    </source>
</evidence>
<evidence type="ECO:0000256" key="2">
    <source>
        <dbReference type="ARBA" id="ARBA00022485"/>
    </source>
</evidence>
<keyword evidence="2" id="KW-0004">4Fe-4S</keyword>
<dbReference type="RefSeq" id="WP_009137322.1">
    <property type="nucleotide sequence ID" value="NZ_JH594596.1"/>
</dbReference>
<name>H1DIE6_9BACT</name>
<dbReference type="InterPro" id="IPR017900">
    <property type="entry name" value="4Fe4S_Fe_S_CS"/>
</dbReference>
<keyword evidence="5" id="KW-0408">Iron</keyword>
<dbReference type="InterPro" id="IPR017896">
    <property type="entry name" value="4Fe4S_Fe-S-bd"/>
</dbReference>
<dbReference type="GO" id="GO:0005886">
    <property type="term" value="C:plasma membrane"/>
    <property type="evidence" value="ECO:0007669"/>
    <property type="project" value="TreeGrafter"/>
</dbReference>
<dbReference type="eggNOG" id="COG0348">
    <property type="taxonomic scope" value="Bacteria"/>
</dbReference>
<dbReference type="Proteomes" id="UP000004892">
    <property type="component" value="Unassembled WGS sequence"/>
</dbReference>
<feature type="transmembrane region" description="Helical" evidence="7">
    <location>
        <begin position="163"/>
        <end position="185"/>
    </location>
</feature>
<dbReference type="GO" id="GO:0051539">
    <property type="term" value="F:4 iron, 4 sulfur cluster binding"/>
    <property type="evidence" value="ECO:0007669"/>
    <property type="project" value="UniProtKB-KW"/>
</dbReference>
<dbReference type="PROSITE" id="PS00198">
    <property type="entry name" value="4FE4S_FER_1"/>
    <property type="match status" value="1"/>
</dbReference>
<dbReference type="GO" id="GO:0046872">
    <property type="term" value="F:metal ion binding"/>
    <property type="evidence" value="ECO:0007669"/>
    <property type="project" value="UniProtKB-KW"/>
</dbReference>
<feature type="transmembrane region" description="Helical" evidence="7">
    <location>
        <begin position="12"/>
        <end position="30"/>
    </location>
</feature>
<protein>
    <recommendedName>
        <fullName evidence="8">4Fe-4S ferredoxin-type domain-containing protein</fullName>
    </recommendedName>
</protein>
<feature type="transmembrane region" description="Helical" evidence="7">
    <location>
        <begin position="197"/>
        <end position="217"/>
    </location>
</feature>
<keyword evidence="4" id="KW-0249">Electron transport</keyword>
<keyword evidence="7" id="KW-0812">Transmembrane</keyword>
<evidence type="ECO:0000256" key="7">
    <source>
        <dbReference type="SAM" id="Phobius"/>
    </source>
</evidence>